<feature type="domain" description="Type II secretion system protein GspF" evidence="9">
    <location>
        <begin position="73"/>
        <end position="196"/>
    </location>
</feature>
<evidence type="ECO:0000256" key="1">
    <source>
        <dbReference type="ARBA" id="ARBA00004429"/>
    </source>
</evidence>
<proteinExistence type="inferred from homology"/>
<dbReference type="InterPro" id="IPR042094">
    <property type="entry name" value="T2SS_GspF_sf"/>
</dbReference>
<dbReference type="InterPro" id="IPR003004">
    <property type="entry name" value="GspF/PilC"/>
</dbReference>
<evidence type="ECO:0000313" key="10">
    <source>
        <dbReference type="EMBL" id="GIJ53355.1"/>
    </source>
</evidence>
<name>A0A8J3Z113_9ACTN</name>
<dbReference type="PANTHER" id="PTHR30012">
    <property type="entry name" value="GENERAL SECRETION PATHWAY PROTEIN"/>
    <property type="match status" value="1"/>
</dbReference>
<evidence type="ECO:0000313" key="11">
    <source>
        <dbReference type="Proteomes" id="UP000612585"/>
    </source>
</evidence>
<evidence type="ECO:0000256" key="3">
    <source>
        <dbReference type="ARBA" id="ARBA00022475"/>
    </source>
</evidence>
<keyword evidence="3" id="KW-1003">Cell membrane</keyword>
<evidence type="ECO:0000256" key="4">
    <source>
        <dbReference type="ARBA" id="ARBA00022519"/>
    </source>
</evidence>
<dbReference type="Pfam" id="PF00482">
    <property type="entry name" value="T2SSF"/>
    <property type="match status" value="2"/>
</dbReference>
<organism evidence="10 11">
    <name type="scientific">Virgisporangium aurantiacum</name>
    <dbReference type="NCBI Taxonomy" id="175570"/>
    <lineage>
        <taxon>Bacteria</taxon>
        <taxon>Bacillati</taxon>
        <taxon>Actinomycetota</taxon>
        <taxon>Actinomycetes</taxon>
        <taxon>Micromonosporales</taxon>
        <taxon>Micromonosporaceae</taxon>
        <taxon>Virgisporangium</taxon>
    </lineage>
</organism>
<dbReference type="Gene3D" id="1.20.81.30">
    <property type="entry name" value="Type II secretion system (T2SS), domain F"/>
    <property type="match status" value="2"/>
</dbReference>
<keyword evidence="11" id="KW-1185">Reference proteome</keyword>
<evidence type="ECO:0000256" key="6">
    <source>
        <dbReference type="ARBA" id="ARBA00022989"/>
    </source>
</evidence>
<evidence type="ECO:0000256" key="5">
    <source>
        <dbReference type="ARBA" id="ARBA00022692"/>
    </source>
</evidence>
<comment type="subcellular location">
    <subcellularLocation>
        <location evidence="1">Cell inner membrane</location>
        <topology evidence="1">Multi-pass membrane protein</topology>
    </subcellularLocation>
</comment>
<evidence type="ECO:0000256" key="2">
    <source>
        <dbReference type="ARBA" id="ARBA00005745"/>
    </source>
</evidence>
<feature type="transmembrane region" description="Helical" evidence="8">
    <location>
        <begin position="215"/>
        <end position="241"/>
    </location>
</feature>
<evidence type="ECO:0000259" key="9">
    <source>
        <dbReference type="Pfam" id="PF00482"/>
    </source>
</evidence>
<comment type="caution">
    <text evidence="10">The sequence shown here is derived from an EMBL/GenBank/DDBJ whole genome shotgun (WGS) entry which is preliminary data.</text>
</comment>
<evidence type="ECO:0000256" key="7">
    <source>
        <dbReference type="ARBA" id="ARBA00023136"/>
    </source>
</evidence>
<feature type="domain" description="Type II secretion system protein GspF" evidence="9">
    <location>
        <begin position="277"/>
        <end position="399"/>
    </location>
</feature>
<dbReference type="PRINTS" id="PR00812">
    <property type="entry name" value="BCTERIALGSPF"/>
</dbReference>
<comment type="similarity">
    <text evidence="2">Belongs to the GSP F family.</text>
</comment>
<keyword evidence="4" id="KW-0997">Cell inner membrane</keyword>
<dbReference type="RefSeq" id="WP_203987431.1">
    <property type="nucleotide sequence ID" value="NZ_BOPG01000006.1"/>
</dbReference>
<dbReference type="GO" id="GO:0005886">
    <property type="term" value="C:plasma membrane"/>
    <property type="evidence" value="ECO:0007669"/>
    <property type="project" value="UniProtKB-SubCell"/>
</dbReference>
<dbReference type="PANTHER" id="PTHR30012:SF0">
    <property type="entry name" value="TYPE II SECRETION SYSTEM PROTEIN F-RELATED"/>
    <property type="match status" value="1"/>
</dbReference>
<feature type="transmembrane region" description="Helical" evidence="8">
    <location>
        <begin position="380"/>
        <end position="401"/>
    </location>
</feature>
<feature type="transmembrane region" description="Helical" evidence="8">
    <location>
        <begin position="173"/>
        <end position="195"/>
    </location>
</feature>
<protein>
    <submittedName>
        <fullName evidence="10">Type II secretion system protein F</fullName>
    </submittedName>
</protein>
<accession>A0A8J3Z113</accession>
<evidence type="ECO:0000256" key="8">
    <source>
        <dbReference type="SAM" id="Phobius"/>
    </source>
</evidence>
<dbReference type="InterPro" id="IPR018076">
    <property type="entry name" value="T2SS_GspF_dom"/>
</dbReference>
<keyword evidence="6 8" id="KW-1133">Transmembrane helix</keyword>
<dbReference type="Proteomes" id="UP000612585">
    <property type="component" value="Unassembled WGS sequence"/>
</dbReference>
<sequence length="411" mass="44214">MPLTKEFTYETVGAGGKREKGKIEATNETAAAVQLRAQGLVPLSISANTSVLQKELKIPGFSGRTTLKDLSVFSRQFATMSAAGMSLLRTLAVMEDQTEKASLKKAIGDVRLDVEGGMPLSAAMARHDRVFPTLMVAMVKSGETGGFLDDALERIAGSFEKDAALRGKIKSALTYPVMVLAFSVVMIAAVLIFIVPIFEKMFRDLGGKLPLPTQIIVSASSTIAWSGPLTAAVVIVLVTIFKSQLRRRPKFRLFVDKVKLKLPVFGPLFTKIAISRFSRNLGTLLSVGIPVMQALSVVGATTGNAVVAGVAEDMQLSVREGRTMSAPLSKHPVFPRMVAQMMEVGEESGQISQMLGKIADFYDREVDDAAEALTAALEPIMVLFMGALIGGMVVCLYLPMFSVYQNIQGVE</sequence>
<keyword evidence="7 8" id="KW-0472">Membrane</keyword>
<keyword evidence="5 8" id="KW-0812">Transmembrane</keyword>
<reference evidence="10" key="1">
    <citation type="submission" date="2021-01" db="EMBL/GenBank/DDBJ databases">
        <title>Whole genome shotgun sequence of Virgisporangium aurantiacum NBRC 16421.</title>
        <authorList>
            <person name="Komaki H."/>
            <person name="Tamura T."/>
        </authorList>
    </citation>
    <scope>NUCLEOTIDE SEQUENCE</scope>
    <source>
        <strain evidence="10">NBRC 16421</strain>
    </source>
</reference>
<dbReference type="FunFam" id="1.20.81.30:FF:000001">
    <property type="entry name" value="Type II secretion system protein F"/>
    <property type="match status" value="2"/>
</dbReference>
<dbReference type="AlphaFoldDB" id="A0A8J3Z113"/>
<dbReference type="EMBL" id="BOPG01000006">
    <property type="protein sequence ID" value="GIJ53355.1"/>
    <property type="molecule type" value="Genomic_DNA"/>
</dbReference>
<gene>
    <name evidence="10" type="primary">pilC</name>
    <name evidence="10" type="ORF">Vau01_008710</name>
</gene>